<name>A0AAN5BQL9_ASPOZ</name>
<dbReference type="Proteomes" id="UP001165205">
    <property type="component" value="Unassembled WGS sequence"/>
</dbReference>
<protein>
    <submittedName>
        <fullName evidence="8">Unnamed protein product</fullName>
    </submittedName>
</protein>
<evidence type="ECO:0000256" key="6">
    <source>
        <dbReference type="SAM" id="MobiDB-lite"/>
    </source>
</evidence>
<keyword evidence="3 7" id="KW-0812">Transmembrane</keyword>
<accession>A0AAN5BQL9</accession>
<dbReference type="InterPro" id="IPR036259">
    <property type="entry name" value="MFS_trans_sf"/>
</dbReference>
<feature type="transmembrane region" description="Helical" evidence="7">
    <location>
        <begin position="155"/>
        <end position="175"/>
    </location>
</feature>
<evidence type="ECO:0000256" key="5">
    <source>
        <dbReference type="ARBA" id="ARBA00023136"/>
    </source>
</evidence>
<feature type="transmembrane region" description="Helical" evidence="7">
    <location>
        <begin position="120"/>
        <end position="143"/>
    </location>
</feature>
<evidence type="ECO:0000256" key="4">
    <source>
        <dbReference type="ARBA" id="ARBA00022989"/>
    </source>
</evidence>
<keyword evidence="4 7" id="KW-1133">Transmembrane helix</keyword>
<dbReference type="PANTHER" id="PTHR43791:SF52">
    <property type="entry name" value="TRANSPORTER, PUTATIVE (AFU_ORTHOLOGUE AFUA_1G11820)-RELATED"/>
    <property type="match status" value="1"/>
</dbReference>
<feature type="transmembrane region" description="Helical" evidence="7">
    <location>
        <begin position="181"/>
        <end position="204"/>
    </location>
</feature>
<sequence length="366" mass="39988">MGISIVCYWIVVPFPEDANFLTPEEKALLLARLEADGGGVRNDPISFKRPTILKDLGWTARSAQAHGIPIYAVAFVLTLSSAWLSDHLRHRFLFTLFGSVLIIIGWSVQLAHYLPAGVRYMGMFFVASGAFIMMSITVVWLCVNLGKGVKRSVGMGLLPAFGNCGAFVSGNVFITSQSPKYPVGFGVGLGFAVMAGVASTVYYFGLRAENRRRDSQPEKEWTPESAQDLGDAHPDFRSHRGGSFPLGTDRITKLKTTTHAGAPAHKTVLDVQHGSSPVDSDTMNHVQPPTQVQMWIISGVCSGRVGYDQCAKNRNLLPVKILVINHHGPILPEDHVCRDQRYQPSTELEVILGSRLAGPAAWFPCE</sequence>
<proteinExistence type="predicted"/>
<dbReference type="SUPFAM" id="SSF103473">
    <property type="entry name" value="MFS general substrate transporter"/>
    <property type="match status" value="1"/>
</dbReference>
<feature type="compositionally biased region" description="Basic and acidic residues" evidence="6">
    <location>
        <begin position="213"/>
        <end position="222"/>
    </location>
</feature>
<dbReference type="AlphaFoldDB" id="A0AAN5BQL9"/>
<dbReference type="Gene3D" id="1.20.1250.20">
    <property type="entry name" value="MFS general substrate transporter like domains"/>
    <property type="match status" value="1"/>
</dbReference>
<dbReference type="GO" id="GO:0022857">
    <property type="term" value="F:transmembrane transporter activity"/>
    <property type="evidence" value="ECO:0007669"/>
    <property type="project" value="TreeGrafter"/>
</dbReference>
<dbReference type="PANTHER" id="PTHR43791">
    <property type="entry name" value="PERMEASE-RELATED"/>
    <property type="match status" value="1"/>
</dbReference>
<evidence type="ECO:0000313" key="8">
    <source>
        <dbReference type="EMBL" id="GMG22435.1"/>
    </source>
</evidence>
<evidence type="ECO:0000256" key="2">
    <source>
        <dbReference type="ARBA" id="ARBA00022448"/>
    </source>
</evidence>
<comment type="caution">
    <text evidence="8">The sequence shown here is derived from an EMBL/GenBank/DDBJ whole genome shotgun (WGS) entry which is preliminary data.</text>
</comment>
<evidence type="ECO:0000256" key="3">
    <source>
        <dbReference type="ARBA" id="ARBA00022692"/>
    </source>
</evidence>
<comment type="subcellular location">
    <subcellularLocation>
        <location evidence="1">Membrane</location>
        <topology evidence="1">Multi-pass membrane protein</topology>
    </subcellularLocation>
</comment>
<organism evidence="8 9">
    <name type="scientific">Aspergillus oryzae</name>
    <name type="common">Yellow koji mold</name>
    <dbReference type="NCBI Taxonomy" id="5062"/>
    <lineage>
        <taxon>Eukaryota</taxon>
        <taxon>Fungi</taxon>
        <taxon>Dikarya</taxon>
        <taxon>Ascomycota</taxon>
        <taxon>Pezizomycotina</taxon>
        <taxon>Eurotiomycetes</taxon>
        <taxon>Eurotiomycetidae</taxon>
        <taxon>Eurotiales</taxon>
        <taxon>Aspergillaceae</taxon>
        <taxon>Aspergillus</taxon>
        <taxon>Aspergillus subgen. Circumdati</taxon>
    </lineage>
</organism>
<keyword evidence="2" id="KW-0813">Transport</keyword>
<feature type="transmembrane region" description="Helical" evidence="7">
    <location>
        <begin position="92"/>
        <end position="114"/>
    </location>
</feature>
<feature type="transmembrane region" description="Helical" evidence="7">
    <location>
        <begin position="68"/>
        <end position="85"/>
    </location>
</feature>
<gene>
    <name evidence="8" type="ORF">Aory04_000008000</name>
</gene>
<reference evidence="8" key="1">
    <citation type="submission" date="2023-04" db="EMBL/GenBank/DDBJ databases">
        <title>Aspergillus oryzae NBRC 4228.</title>
        <authorList>
            <person name="Ichikawa N."/>
            <person name="Sato H."/>
            <person name="Tonouchi N."/>
        </authorList>
    </citation>
    <scope>NUCLEOTIDE SEQUENCE</scope>
    <source>
        <strain evidence="8">NBRC 4228</strain>
    </source>
</reference>
<evidence type="ECO:0000256" key="1">
    <source>
        <dbReference type="ARBA" id="ARBA00004141"/>
    </source>
</evidence>
<keyword evidence="5 7" id="KW-0472">Membrane</keyword>
<evidence type="ECO:0000256" key="7">
    <source>
        <dbReference type="SAM" id="Phobius"/>
    </source>
</evidence>
<dbReference type="GO" id="GO:0016020">
    <property type="term" value="C:membrane"/>
    <property type="evidence" value="ECO:0007669"/>
    <property type="project" value="UniProtKB-SubCell"/>
</dbReference>
<evidence type="ECO:0000313" key="9">
    <source>
        <dbReference type="Proteomes" id="UP001165205"/>
    </source>
</evidence>
<feature type="region of interest" description="Disordered" evidence="6">
    <location>
        <begin position="213"/>
        <end position="248"/>
    </location>
</feature>
<dbReference type="EMBL" id="BSYA01000001">
    <property type="protein sequence ID" value="GMG22435.1"/>
    <property type="molecule type" value="Genomic_DNA"/>
</dbReference>